<evidence type="ECO:0000256" key="5">
    <source>
        <dbReference type="ARBA" id="ARBA00022777"/>
    </source>
</evidence>
<name>A0ABU1J1M7_9BACL</name>
<dbReference type="SUPFAM" id="SSF55874">
    <property type="entry name" value="ATPase domain of HSP90 chaperone/DNA topoisomerase II/histidine kinase"/>
    <property type="match status" value="1"/>
</dbReference>
<dbReference type="Gene3D" id="6.10.340.10">
    <property type="match status" value="1"/>
</dbReference>
<dbReference type="EC" id="2.7.13.3" evidence="9"/>
<accession>A0ABU1J1M7</accession>
<dbReference type="GO" id="GO:0004673">
    <property type="term" value="F:protein histidine kinase activity"/>
    <property type="evidence" value="ECO:0007669"/>
    <property type="project" value="UniProtKB-EC"/>
</dbReference>
<dbReference type="RefSeq" id="WP_188777542.1">
    <property type="nucleotide sequence ID" value="NZ_BMMB01000010.1"/>
</dbReference>
<evidence type="ECO:0000256" key="6">
    <source>
        <dbReference type="ARBA" id="ARBA00023136"/>
    </source>
</evidence>
<keyword evidence="10" id="KW-1185">Reference proteome</keyword>
<evidence type="ECO:0000256" key="7">
    <source>
        <dbReference type="SAM" id="Phobius"/>
    </source>
</evidence>
<dbReference type="PANTHER" id="PTHR34220">
    <property type="entry name" value="SENSOR HISTIDINE KINASE YPDA"/>
    <property type="match status" value="1"/>
</dbReference>
<dbReference type="InterPro" id="IPR036890">
    <property type="entry name" value="HATPase_C_sf"/>
</dbReference>
<dbReference type="InterPro" id="IPR010559">
    <property type="entry name" value="Sig_transdc_His_kin_internal"/>
</dbReference>
<dbReference type="Pfam" id="PF06580">
    <property type="entry name" value="His_kinase"/>
    <property type="match status" value="1"/>
</dbReference>
<dbReference type="SMART" id="SM00304">
    <property type="entry name" value="HAMP"/>
    <property type="match status" value="1"/>
</dbReference>
<dbReference type="EMBL" id="JAVDQH010000014">
    <property type="protein sequence ID" value="MDR6245417.1"/>
    <property type="molecule type" value="Genomic_DNA"/>
</dbReference>
<keyword evidence="7" id="KW-1133">Transmembrane helix</keyword>
<reference evidence="9 10" key="1">
    <citation type="submission" date="2023-07" db="EMBL/GenBank/DDBJ databases">
        <title>Genomic Encyclopedia of Type Strains, Phase IV (KMG-IV): sequencing the most valuable type-strain genomes for metagenomic binning, comparative biology and taxonomic classification.</title>
        <authorList>
            <person name="Goeker M."/>
        </authorList>
    </citation>
    <scope>NUCLEOTIDE SEQUENCE [LARGE SCALE GENOMIC DNA]</scope>
    <source>
        <strain evidence="9 10">DSM 22170</strain>
    </source>
</reference>
<proteinExistence type="predicted"/>
<dbReference type="Pfam" id="PF02518">
    <property type="entry name" value="HATPase_c"/>
    <property type="match status" value="1"/>
</dbReference>
<dbReference type="InterPro" id="IPR003660">
    <property type="entry name" value="HAMP_dom"/>
</dbReference>
<evidence type="ECO:0000256" key="3">
    <source>
        <dbReference type="ARBA" id="ARBA00022553"/>
    </source>
</evidence>
<dbReference type="SUPFAM" id="SSF158472">
    <property type="entry name" value="HAMP domain-like"/>
    <property type="match status" value="1"/>
</dbReference>
<dbReference type="Proteomes" id="UP001185028">
    <property type="component" value="Unassembled WGS sequence"/>
</dbReference>
<dbReference type="PANTHER" id="PTHR34220:SF7">
    <property type="entry name" value="SENSOR HISTIDINE KINASE YPDA"/>
    <property type="match status" value="1"/>
</dbReference>
<dbReference type="InterPro" id="IPR050640">
    <property type="entry name" value="Bact_2-comp_sensor_kinase"/>
</dbReference>
<sequence length="590" mass="67849">MSKGFYKLSLKSRIHILYILLTFLCISATGGFAYNFAAKVIEQNALQLKQTMLNKTVQTLDESMRHMIVASYSLMMSETYSRVMTDVRNKDGSRFYTDLSLMQTPFAQLKQIEPAVDSVLLATPIGDFYSTQDALMGDSSFRQLYGKDMEDRSWNVRWISGHEDGIFQGEKQVVTLLVRPLRNSITNSYNLSDVYLIVNFSEDYFNHIIRENLLDDQIRLFLVNQHGQSILPGVSPAPTDFSTTAFLEDFGRQQQGAFSYHNDEDEQLVNHARLNLDENWSLVAVQSKGNLLGEMREIRWLILVIMIVCMIIALMFSSLLTRLLLSPLNKLYRIIQRVENNDLDARFTSKYEDEVSVIGYRFNRMMGQIENLIEENTISEQERLRYEIKALQAQINPHFLYNTLNTILWKSQFGQSEQVGEMIVSLSLLFKLGLNNGQEMTSLKQELNHVEQYMLLQQQCYEDMFTYTIQMDEAVQDALLPKIMLQPLVENSILHGFKNLERPCHIDIEAMITGNDLKISVSDNGHGLDADVMNQTLEQPLQKHASYALYNIYSRLRLNYGDEASMSFESTPDVRTTVMITIPFHGEEGL</sequence>
<dbReference type="Gene3D" id="3.30.565.10">
    <property type="entry name" value="Histidine kinase-like ATPase, C-terminal domain"/>
    <property type="match status" value="1"/>
</dbReference>
<keyword evidence="3" id="KW-0597">Phosphoprotein</keyword>
<dbReference type="InterPro" id="IPR003594">
    <property type="entry name" value="HATPase_dom"/>
</dbReference>
<comment type="caution">
    <text evidence="9">The sequence shown here is derived from an EMBL/GenBank/DDBJ whole genome shotgun (WGS) entry which is preliminary data.</text>
</comment>
<comment type="subcellular location">
    <subcellularLocation>
        <location evidence="1">Cell membrane</location>
        <topology evidence="1">Multi-pass membrane protein</topology>
    </subcellularLocation>
</comment>
<feature type="transmembrane region" description="Helical" evidence="7">
    <location>
        <begin position="300"/>
        <end position="325"/>
    </location>
</feature>
<keyword evidence="6 7" id="KW-0472">Membrane</keyword>
<evidence type="ECO:0000313" key="9">
    <source>
        <dbReference type="EMBL" id="MDR6245417.1"/>
    </source>
</evidence>
<gene>
    <name evidence="9" type="ORF">JOC58_003330</name>
</gene>
<organism evidence="9 10">
    <name type="scientific">Paenibacillus hunanensis</name>
    <dbReference type="NCBI Taxonomy" id="539262"/>
    <lineage>
        <taxon>Bacteria</taxon>
        <taxon>Bacillati</taxon>
        <taxon>Bacillota</taxon>
        <taxon>Bacilli</taxon>
        <taxon>Bacillales</taxon>
        <taxon>Paenibacillaceae</taxon>
        <taxon>Paenibacillus</taxon>
    </lineage>
</organism>
<feature type="domain" description="HAMP" evidence="8">
    <location>
        <begin position="322"/>
        <end position="374"/>
    </location>
</feature>
<evidence type="ECO:0000256" key="1">
    <source>
        <dbReference type="ARBA" id="ARBA00004651"/>
    </source>
</evidence>
<evidence type="ECO:0000259" key="8">
    <source>
        <dbReference type="PROSITE" id="PS50885"/>
    </source>
</evidence>
<keyword evidence="4 9" id="KW-0808">Transferase</keyword>
<evidence type="ECO:0000256" key="4">
    <source>
        <dbReference type="ARBA" id="ARBA00022679"/>
    </source>
</evidence>
<protein>
    <submittedName>
        <fullName evidence="9">Two-component system sensor histidine kinase YesM</fullName>
        <ecNumber evidence="9">2.7.13.3</ecNumber>
    </submittedName>
</protein>
<dbReference type="PROSITE" id="PS50885">
    <property type="entry name" value="HAMP"/>
    <property type="match status" value="1"/>
</dbReference>
<evidence type="ECO:0000256" key="2">
    <source>
        <dbReference type="ARBA" id="ARBA00022475"/>
    </source>
</evidence>
<keyword evidence="2" id="KW-1003">Cell membrane</keyword>
<evidence type="ECO:0000313" key="10">
    <source>
        <dbReference type="Proteomes" id="UP001185028"/>
    </source>
</evidence>
<keyword evidence="5 9" id="KW-0418">Kinase</keyword>
<dbReference type="Pfam" id="PF00672">
    <property type="entry name" value="HAMP"/>
    <property type="match status" value="1"/>
</dbReference>
<keyword evidence="7" id="KW-0812">Transmembrane</keyword>